<reference evidence="1 2" key="1">
    <citation type="submission" date="2014-07" db="EMBL/GenBank/DDBJ databases">
        <title>Genome of Chryseobacterium luteum DSM 18605.</title>
        <authorList>
            <person name="Stropko S.J."/>
            <person name="Pipes S.E."/>
            <person name="Newman J.D."/>
        </authorList>
    </citation>
    <scope>NUCLEOTIDE SEQUENCE [LARGE SCALE GENOMIC DNA]</scope>
    <source>
        <strain evidence="1 2">DSM 18605</strain>
    </source>
</reference>
<dbReference type="AlphaFoldDB" id="A0A085ZBA4"/>
<name>A0A085ZBA4_9FLAO</name>
<gene>
    <name evidence="1" type="ORF">IX38_16760</name>
</gene>
<accession>A0A085ZBA4</accession>
<organism evidence="1 2">
    <name type="scientific">Chryseobacterium luteum</name>
    <dbReference type="NCBI Taxonomy" id="421531"/>
    <lineage>
        <taxon>Bacteria</taxon>
        <taxon>Pseudomonadati</taxon>
        <taxon>Bacteroidota</taxon>
        <taxon>Flavobacteriia</taxon>
        <taxon>Flavobacteriales</taxon>
        <taxon>Weeksellaceae</taxon>
        <taxon>Chryseobacterium group</taxon>
        <taxon>Chryseobacterium</taxon>
    </lineage>
</organism>
<dbReference type="STRING" id="421531.IX38_16760"/>
<dbReference type="Proteomes" id="UP000028703">
    <property type="component" value="Unassembled WGS sequence"/>
</dbReference>
<evidence type="ECO:0000313" key="1">
    <source>
        <dbReference type="EMBL" id="KFF01718.1"/>
    </source>
</evidence>
<proteinExistence type="predicted"/>
<sequence length="273" mass="31499">MIINVFGRTSKQIDKKIDPNEIRYGRGEQPSTTEGKRLLKEKYAYLLKMSDSQLLSIMWDSGGLKFLDRVGSGDLKKILETNYRNRTGKELFVNMPDSYWVSSSSNDREGILRKVRDEVQKALESKRWSQFENYSVDCSSILDKADINFRTDIANPSLAMPMGGVQEIAVRTIRVQEEKHNRPPRPTLMDFSTTSHKDYAITLEIRLRDRFAVDEGDFSTNDWKNQKGKTAATALGREALTAFWILQHQRGYPPFKWNAIFQSTIRVHQPVKK</sequence>
<dbReference type="OrthoDB" id="6717961at2"/>
<protein>
    <submittedName>
        <fullName evidence="1">Uncharacterized protein</fullName>
    </submittedName>
</protein>
<dbReference type="RefSeq" id="WP_034706616.1">
    <property type="nucleotide sequence ID" value="NZ_JPRO01000015.1"/>
</dbReference>
<evidence type="ECO:0000313" key="2">
    <source>
        <dbReference type="Proteomes" id="UP000028703"/>
    </source>
</evidence>
<keyword evidence="2" id="KW-1185">Reference proteome</keyword>
<comment type="caution">
    <text evidence="1">The sequence shown here is derived from an EMBL/GenBank/DDBJ whole genome shotgun (WGS) entry which is preliminary data.</text>
</comment>
<dbReference type="EMBL" id="JPRO01000015">
    <property type="protein sequence ID" value="KFF01718.1"/>
    <property type="molecule type" value="Genomic_DNA"/>
</dbReference>